<dbReference type="InterPro" id="IPR004354">
    <property type="entry name" value="Meiotic_Rec114"/>
</dbReference>
<feature type="compositionally biased region" description="Low complexity" evidence="1">
    <location>
        <begin position="149"/>
        <end position="171"/>
    </location>
</feature>
<accession>A0A8H7B1V2</accession>
<reference evidence="2" key="2">
    <citation type="submission" date="2020-08" db="EMBL/GenBank/DDBJ databases">
        <title>Draft Genome Sequence of Cumin Blight Pathogen Alternaria burnsii.</title>
        <authorList>
            <person name="Feng Z."/>
        </authorList>
    </citation>
    <scope>NUCLEOTIDE SEQUENCE</scope>
    <source>
        <strain evidence="2">CBS107.38</strain>
    </source>
</reference>
<evidence type="ECO:0000256" key="1">
    <source>
        <dbReference type="SAM" id="MobiDB-lite"/>
    </source>
</evidence>
<proteinExistence type="predicted"/>
<name>A0A8H7B1V2_9PLEO</name>
<dbReference type="Pfam" id="PF03525">
    <property type="entry name" value="Meiotic_rec114"/>
    <property type="match status" value="1"/>
</dbReference>
<comment type="caution">
    <text evidence="2">The sequence shown here is derived from an EMBL/GenBank/DDBJ whole genome shotgun (WGS) entry which is preliminary data.</text>
</comment>
<feature type="compositionally biased region" description="Polar residues" evidence="1">
    <location>
        <begin position="197"/>
        <end position="214"/>
    </location>
</feature>
<organism evidence="2 3">
    <name type="scientific">Alternaria burnsii</name>
    <dbReference type="NCBI Taxonomy" id="1187904"/>
    <lineage>
        <taxon>Eukaryota</taxon>
        <taxon>Fungi</taxon>
        <taxon>Dikarya</taxon>
        <taxon>Ascomycota</taxon>
        <taxon>Pezizomycotina</taxon>
        <taxon>Dothideomycetes</taxon>
        <taxon>Pleosporomycetidae</taxon>
        <taxon>Pleosporales</taxon>
        <taxon>Pleosporineae</taxon>
        <taxon>Pleosporaceae</taxon>
        <taxon>Alternaria</taxon>
        <taxon>Alternaria sect. Alternaria</taxon>
    </lineage>
</organism>
<keyword evidence="3" id="KW-1185">Reference proteome</keyword>
<feature type="region of interest" description="Disordered" evidence="1">
    <location>
        <begin position="258"/>
        <end position="440"/>
    </location>
</feature>
<dbReference type="EMBL" id="JAAABM010000012">
    <property type="protein sequence ID" value="KAF7673788.1"/>
    <property type="molecule type" value="Genomic_DNA"/>
</dbReference>
<feature type="region of interest" description="Disordered" evidence="1">
    <location>
        <begin position="141"/>
        <end position="224"/>
    </location>
</feature>
<evidence type="ECO:0000313" key="3">
    <source>
        <dbReference type="Proteomes" id="UP000596902"/>
    </source>
</evidence>
<feature type="compositionally biased region" description="Low complexity" evidence="1">
    <location>
        <begin position="329"/>
        <end position="346"/>
    </location>
</feature>
<dbReference type="RefSeq" id="XP_038784115.1">
    <property type="nucleotide sequence ID" value="XM_038933450.1"/>
</dbReference>
<dbReference type="Proteomes" id="UP000596902">
    <property type="component" value="Unassembled WGS sequence"/>
</dbReference>
<reference evidence="2" key="1">
    <citation type="submission" date="2020-01" db="EMBL/GenBank/DDBJ databases">
        <authorList>
            <person name="Feng Z.H.Z."/>
        </authorList>
    </citation>
    <scope>NUCLEOTIDE SEQUENCE</scope>
    <source>
        <strain evidence="2">CBS107.38</strain>
    </source>
</reference>
<evidence type="ECO:0000313" key="2">
    <source>
        <dbReference type="EMBL" id="KAF7673788.1"/>
    </source>
</evidence>
<gene>
    <name evidence="2" type="ORF">GT037_008403</name>
</gene>
<dbReference type="AlphaFoldDB" id="A0A8H7B1V2"/>
<feature type="compositionally biased region" description="Polar residues" evidence="1">
    <location>
        <begin position="384"/>
        <end position="407"/>
    </location>
</feature>
<feature type="compositionally biased region" description="Polar residues" evidence="1">
    <location>
        <begin position="265"/>
        <end position="275"/>
    </location>
</feature>
<protein>
    <submittedName>
        <fullName evidence="2">Uncharacterized protein</fullName>
    </submittedName>
</protein>
<feature type="compositionally biased region" description="Low complexity" evidence="1">
    <location>
        <begin position="357"/>
        <end position="370"/>
    </location>
</feature>
<feature type="region of interest" description="Disordered" evidence="1">
    <location>
        <begin position="464"/>
        <end position="485"/>
    </location>
</feature>
<sequence length="535" mass="57472">MMLSLPLATLSTARDTDASEQQFIWQKETRDLTLVVDSYGSRDGLELMKVVQGSQIRQTIEIERLINEGNDMTCLHQERGVQIQPDQLPITAIVRCPLLAIRWQLPNNKLRRVQMRFKSDKDFNTVSNYLLQLGLSMSGTKGALPKSKPTASLPSPAQASPSRPSPKASAPPDEPSSRSLAGRLSCPPSRLAEISSRPYTSHSASANTGSQPQEGTCPRPASATPAYAREDVGMSASLSGPLAPPVLFARPTSATSDILGRSHIDTSPASDQQMSAVEGTPYLSTERPDTAMLFGRPGSANRPDSANRPGTANRPDSAETPPPRRELPFPRLSSPRSSGSDSVRPSTGTMGPPPIPSRAASGRPSSSRSAMSKEIELPPLPQPTVVSKTVSGDQAMQQPPRTPNQDHFSPLRAKTSPHEGVENRSPLTSSPVSSPLSFKKLSSTTLPTPLGTLSNAAQNTHHTLSQTAPITPPTSVTGHRSGTNETDGLAAYAMQSDEERRAVLNEFVFRHLESDDFLTLVQDMETAWARVAMGM</sequence>
<dbReference type="GeneID" id="62206628"/>
<dbReference type="GO" id="GO:0007131">
    <property type="term" value="P:reciprocal meiotic recombination"/>
    <property type="evidence" value="ECO:0007669"/>
    <property type="project" value="InterPro"/>
</dbReference>
<feature type="compositionally biased region" description="Low complexity" evidence="1">
    <location>
        <begin position="425"/>
        <end position="440"/>
    </location>
</feature>